<dbReference type="AlphaFoldDB" id="A0ABD0LUI3"/>
<feature type="non-terminal residue" evidence="1">
    <location>
        <position position="1"/>
    </location>
</feature>
<organism evidence="1 2">
    <name type="scientific">Batillaria attramentaria</name>
    <dbReference type="NCBI Taxonomy" id="370345"/>
    <lineage>
        <taxon>Eukaryota</taxon>
        <taxon>Metazoa</taxon>
        <taxon>Spiralia</taxon>
        <taxon>Lophotrochozoa</taxon>
        <taxon>Mollusca</taxon>
        <taxon>Gastropoda</taxon>
        <taxon>Caenogastropoda</taxon>
        <taxon>Sorbeoconcha</taxon>
        <taxon>Cerithioidea</taxon>
        <taxon>Batillariidae</taxon>
        <taxon>Batillaria</taxon>
    </lineage>
</organism>
<dbReference type="EMBL" id="JACVVK020000022">
    <property type="protein sequence ID" value="KAK7503048.1"/>
    <property type="molecule type" value="Genomic_DNA"/>
</dbReference>
<accession>A0ABD0LUI3</accession>
<keyword evidence="2" id="KW-1185">Reference proteome</keyword>
<comment type="caution">
    <text evidence="1">The sequence shown here is derived from an EMBL/GenBank/DDBJ whole genome shotgun (WGS) entry which is preliminary data.</text>
</comment>
<protein>
    <submittedName>
        <fullName evidence="1">Uncharacterized protein</fullName>
    </submittedName>
</protein>
<dbReference type="Proteomes" id="UP001519460">
    <property type="component" value="Unassembled WGS sequence"/>
</dbReference>
<sequence length="92" mass="10653">SVYPVEEGDDALELLRTIKRRVASQLEKEKTEAAGALTKVKRRLRKKCRDWNDPCVPWSSNSAEACCNPRRLICRCNLWMQNCRCVSRAWGK</sequence>
<gene>
    <name evidence="1" type="ORF">BaRGS_00005674</name>
</gene>
<proteinExistence type="predicted"/>
<evidence type="ECO:0000313" key="2">
    <source>
        <dbReference type="Proteomes" id="UP001519460"/>
    </source>
</evidence>
<evidence type="ECO:0000313" key="1">
    <source>
        <dbReference type="EMBL" id="KAK7503048.1"/>
    </source>
</evidence>
<name>A0ABD0LUI3_9CAEN</name>
<reference evidence="1 2" key="1">
    <citation type="journal article" date="2023" name="Sci. Data">
        <title>Genome assembly of the Korean intertidal mud-creeper Batillaria attramentaria.</title>
        <authorList>
            <person name="Patra A.K."/>
            <person name="Ho P.T."/>
            <person name="Jun S."/>
            <person name="Lee S.J."/>
            <person name="Kim Y."/>
            <person name="Won Y.J."/>
        </authorList>
    </citation>
    <scope>NUCLEOTIDE SEQUENCE [LARGE SCALE GENOMIC DNA]</scope>
    <source>
        <strain evidence="1">Wonlab-2016</strain>
    </source>
</reference>